<dbReference type="EMBL" id="OZ034825">
    <property type="protein sequence ID" value="CAL1680724.1"/>
    <property type="molecule type" value="Genomic_DNA"/>
</dbReference>
<keyword evidence="2" id="KW-1185">Reference proteome</keyword>
<organism evidence="1 2">
    <name type="scientific">Lasius platythorax</name>
    <dbReference type="NCBI Taxonomy" id="488582"/>
    <lineage>
        <taxon>Eukaryota</taxon>
        <taxon>Metazoa</taxon>
        <taxon>Ecdysozoa</taxon>
        <taxon>Arthropoda</taxon>
        <taxon>Hexapoda</taxon>
        <taxon>Insecta</taxon>
        <taxon>Pterygota</taxon>
        <taxon>Neoptera</taxon>
        <taxon>Endopterygota</taxon>
        <taxon>Hymenoptera</taxon>
        <taxon>Apocrita</taxon>
        <taxon>Aculeata</taxon>
        <taxon>Formicoidea</taxon>
        <taxon>Formicidae</taxon>
        <taxon>Formicinae</taxon>
        <taxon>Lasius</taxon>
        <taxon>Lasius</taxon>
    </lineage>
</organism>
<dbReference type="AlphaFoldDB" id="A0AAV2NKT1"/>
<gene>
    <name evidence="1" type="ORF">LPLAT_LOCUS6698</name>
</gene>
<sequence length="86" mass="9359">MSCLLRVKRPSCTGGCQEKNRPTIQRVGPHLGPSTSGQFIPSQLDFTVRAACNRRGAAFSTLARSKYAPIRKKGIRANASWGLLSQ</sequence>
<name>A0AAV2NKT1_9HYME</name>
<accession>A0AAV2NKT1</accession>
<proteinExistence type="predicted"/>
<evidence type="ECO:0000313" key="2">
    <source>
        <dbReference type="Proteomes" id="UP001497644"/>
    </source>
</evidence>
<dbReference type="Proteomes" id="UP001497644">
    <property type="component" value="Chromosome 2"/>
</dbReference>
<protein>
    <submittedName>
        <fullName evidence="1">Uncharacterized protein</fullName>
    </submittedName>
</protein>
<evidence type="ECO:0000313" key="1">
    <source>
        <dbReference type="EMBL" id="CAL1680724.1"/>
    </source>
</evidence>
<reference evidence="1" key="1">
    <citation type="submission" date="2024-04" db="EMBL/GenBank/DDBJ databases">
        <authorList>
            <consortium name="Molecular Ecology Group"/>
        </authorList>
    </citation>
    <scope>NUCLEOTIDE SEQUENCE</scope>
</reference>